<keyword evidence="7" id="KW-0547">Nucleotide-binding</keyword>
<accession>A0A7J3M3R9</accession>
<evidence type="ECO:0000313" key="12">
    <source>
        <dbReference type="EMBL" id="HGT83566.1"/>
    </source>
</evidence>
<dbReference type="PANTHER" id="PTHR43553">
    <property type="entry name" value="HEAVY METAL TRANSPORTER"/>
    <property type="match status" value="1"/>
</dbReference>
<keyword evidence="8 12" id="KW-0067">ATP-binding</keyword>
<dbReference type="SUPFAM" id="SSF52540">
    <property type="entry name" value="P-loop containing nucleoside triphosphate hydrolases"/>
    <property type="match status" value="1"/>
</dbReference>
<keyword evidence="6" id="KW-0949">S-adenosyl-L-methionine</keyword>
<dbReference type="Gene3D" id="3.40.50.300">
    <property type="entry name" value="P-loop containing nucleotide triphosphate hydrolases"/>
    <property type="match status" value="1"/>
</dbReference>
<dbReference type="InterPro" id="IPR050095">
    <property type="entry name" value="ECF_ABC_transporter_ATP-bd"/>
</dbReference>
<dbReference type="GO" id="GO:0005524">
    <property type="term" value="F:ATP binding"/>
    <property type="evidence" value="ECO:0007669"/>
    <property type="project" value="UniProtKB-KW"/>
</dbReference>
<evidence type="ECO:0000256" key="9">
    <source>
        <dbReference type="ARBA" id="ARBA00022884"/>
    </source>
</evidence>
<evidence type="ECO:0000256" key="5">
    <source>
        <dbReference type="ARBA" id="ARBA00022679"/>
    </source>
</evidence>
<name>A0A7J3M3R9_ARCFL</name>
<comment type="function">
    <text evidence="10">Probably part of an ABC transporter complex. Responsible for energy coupling to the transport system.</text>
</comment>
<evidence type="ECO:0000256" key="10">
    <source>
        <dbReference type="ARBA" id="ARBA00025157"/>
    </source>
</evidence>
<reference evidence="12" key="1">
    <citation type="journal article" date="2020" name="mSystems">
        <title>Genome- and Community-Level Interaction Insights into Carbon Utilization and Element Cycling Functions of Hydrothermarchaeota in Hydrothermal Sediment.</title>
        <authorList>
            <person name="Zhou Z."/>
            <person name="Liu Y."/>
            <person name="Xu W."/>
            <person name="Pan J."/>
            <person name="Luo Z.H."/>
            <person name="Li M."/>
        </authorList>
    </citation>
    <scope>NUCLEOTIDE SEQUENCE [LARGE SCALE GENOMIC DNA]</scope>
    <source>
        <strain evidence="12">SpSt-587</strain>
    </source>
</reference>
<protein>
    <submittedName>
        <fullName evidence="12">ATP-binding cassette domain-containing protein</fullName>
    </submittedName>
</protein>
<dbReference type="GO" id="GO:0042626">
    <property type="term" value="F:ATPase-coupled transmembrane transporter activity"/>
    <property type="evidence" value="ECO:0007669"/>
    <property type="project" value="TreeGrafter"/>
</dbReference>
<dbReference type="GO" id="GO:0043190">
    <property type="term" value="C:ATP-binding cassette (ABC) transporter complex"/>
    <property type="evidence" value="ECO:0007669"/>
    <property type="project" value="TreeGrafter"/>
</dbReference>
<dbReference type="InterPro" id="IPR029063">
    <property type="entry name" value="SAM-dependent_MTases_sf"/>
</dbReference>
<feature type="domain" description="ABC transporter" evidence="11">
    <location>
        <begin position="2"/>
        <end position="230"/>
    </location>
</feature>
<dbReference type="InterPro" id="IPR001737">
    <property type="entry name" value="KsgA/Erm"/>
</dbReference>
<dbReference type="InterPro" id="IPR017871">
    <property type="entry name" value="ABC_transporter-like_CS"/>
</dbReference>
<dbReference type="InterPro" id="IPR003593">
    <property type="entry name" value="AAA+_ATPase"/>
</dbReference>
<dbReference type="CDD" id="cd03225">
    <property type="entry name" value="ABC_cobalt_CbiO_domain1"/>
    <property type="match status" value="1"/>
</dbReference>
<keyword evidence="5" id="KW-0808">Transferase</keyword>
<evidence type="ECO:0000256" key="7">
    <source>
        <dbReference type="ARBA" id="ARBA00022741"/>
    </source>
</evidence>
<evidence type="ECO:0000256" key="8">
    <source>
        <dbReference type="ARBA" id="ARBA00022840"/>
    </source>
</evidence>
<dbReference type="Gene3D" id="3.40.50.150">
    <property type="entry name" value="Vaccinia Virus protein VP39"/>
    <property type="match status" value="1"/>
</dbReference>
<dbReference type="InterPro" id="IPR003439">
    <property type="entry name" value="ABC_transporter-like_ATP-bd"/>
</dbReference>
<dbReference type="InterPro" id="IPR027417">
    <property type="entry name" value="P-loop_NTPase"/>
</dbReference>
<dbReference type="GO" id="GO:0008168">
    <property type="term" value="F:methyltransferase activity"/>
    <property type="evidence" value="ECO:0007669"/>
    <property type="project" value="UniProtKB-KW"/>
</dbReference>
<dbReference type="Pfam" id="PF00398">
    <property type="entry name" value="RrnaAD"/>
    <property type="match status" value="1"/>
</dbReference>
<evidence type="ECO:0000256" key="4">
    <source>
        <dbReference type="ARBA" id="ARBA00022603"/>
    </source>
</evidence>
<sequence length="396" mass="44163">MLEVRDLWFKYDKEYVLKGVSFKADGVTIVMGRNGSGKTTLLLNIIGVLKPERGEIKIKGKKIGYGKKDLKELRKKVAFVFQNPDDQIIAPTVWQEVAFGAMNAGKDLNLAKEALKFCGFEGFESYPCSTLSGGQKRLLTIASAIAMDPELILMDEPTAGLDGVAFEKFVQIVRKLRKKGKSFLISTHDYDLAKAIGDHFVLLNDGRVVYEGEELRKELAKRIGVRIGDSMENKRTKSEIIGIVFSKLNPDANSVFADIGCGTGAVSEFFAKFVKKVYAVESDADAFEIAKEKLKSYENVEVVKSDGFEFLKEHELDIVFFGGTRGIDRMLEVCKAKRIVVNAARIEVATEVMKKMKELGIFKEMIIANVSRSYELAGLTAFRNENPVFIIFGSRE</sequence>
<dbReference type="InterPro" id="IPR015856">
    <property type="entry name" value="ABC_transpr_CbiO/EcfA_su"/>
</dbReference>
<dbReference type="EMBL" id="DSYZ01000140">
    <property type="protein sequence ID" value="HGT83566.1"/>
    <property type="molecule type" value="Genomic_DNA"/>
</dbReference>
<keyword evidence="3" id="KW-0813">Transport</keyword>
<comment type="subcellular location">
    <subcellularLocation>
        <location evidence="1">Cell membrane</location>
        <topology evidence="1">Peripheral membrane protein</topology>
    </subcellularLocation>
</comment>
<dbReference type="GO" id="GO:0032259">
    <property type="term" value="P:methylation"/>
    <property type="evidence" value="ECO:0007669"/>
    <property type="project" value="UniProtKB-KW"/>
</dbReference>
<dbReference type="PANTHER" id="PTHR43553:SF24">
    <property type="entry name" value="ENERGY-COUPLING FACTOR TRANSPORTER ATP-BINDING PROTEIN ECFA1"/>
    <property type="match status" value="1"/>
</dbReference>
<dbReference type="Pfam" id="PF00005">
    <property type="entry name" value="ABC_tran"/>
    <property type="match status" value="1"/>
</dbReference>
<dbReference type="PROSITE" id="PS50893">
    <property type="entry name" value="ABC_TRANSPORTER_2"/>
    <property type="match status" value="1"/>
</dbReference>
<keyword evidence="4" id="KW-0489">Methyltransferase</keyword>
<dbReference type="GO" id="GO:0016887">
    <property type="term" value="F:ATP hydrolysis activity"/>
    <property type="evidence" value="ECO:0007669"/>
    <property type="project" value="InterPro"/>
</dbReference>
<organism evidence="12">
    <name type="scientific">Archaeoglobus fulgidus</name>
    <dbReference type="NCBI Taxonomy" id="2234"/>
    <lineage>
        <taxon>Archaea</taxon>
        <taxon>Methanobacteriati</taxon>
        <taxon>Methanobacteriota</taxon>
        <taxon>Archaeoglobi</taxon>
        <taxon>Archaeoglobales</taxon>
        <taxon>Archaeoglobaceae</taxon>
        <taxon>Archaeoglobus</taxon>
    </lineage>
</organism>
<evidence type="ECO:0000256" key="6">
    <source>
        <dbReference type="ARBA" id="ARBA00022691"/>
    </source>
</evidence>
<dbReference type="CDD" id="cd02440">
    <property type="entry name" value="AdoMet_MTases"/>
    <property type="match status" value="1"/>
</dbReference>
<dbReference type="SMART" id="SM00382">
    <property type="entry name" value="AAA"/>
    <property type="match status" value="1"/>
</dbReference>
<comment type="caution">
    <text evidence="12">The sequence shown here is derived from an EMBL/GenBank/DDBJ whole genome shotgun (WGS) entry which is preliminary data.</text>
</comment>
<dbReference type="GO" id="GO:0003723">
    <property type="term" value="F:RNA binding"/>
    <property type="evidence" value="ECO:0007669"/>
    <property type="project" value="UniProtKB-KW"/>
</dbReference>
<keyword evidence="9" id="KW-0694">RNA-binding</keyword>
<dbReference type="AlphaFoldDB" id="A0A7J3M3R9"/>
<evidence type="ECO:0000259" key="11">
    <source>
        <dbReference type="PROSITE" id="PS50893"/>
    </source>
</evidence>
<evidence type="ECO:0000256" key="3">
    <source>
        <dbReference type="ARBA" id="ARBA00022448"/>
    </source>
</evidence>
<dbReference type="SUPFAM" id="SSF53335">
    <property type="entry name" value="S-adenosyl-L-methionine-dependent methyltransferases"/>
    <property type="match status" value="1"/>
</dbReference>
<comment type="similarity">
    <text evidence="2">Belongs to the ABC transporter superfamily.</text>
</comment>
<dbReference type="PROSITE" id="PS00211">
    <property type="entry name" value="ABC_TRANSPORTER_1"/>
    <property type="match status" value="1"/>
</dbReference>
<gene>
    <name evidence="12" type="ORF">ENT52_07580</name>
</gene>
<evidence type="ECO:0000256" key="1">
    <source>
        <dbReference type="ARBA" id="ARBA00004202"/>
    </source>
</evidence>
<proteinExistence type="inferred from homology"/>
<evidence type="ECO:0000256" key="2">
    <source>
        <dbReference type="ARBA" id="ARBA00005417"/>
    </source>
</evidence>